<dbReference type="Pfam" id="PF00505">
    <property type="entry name" value="HMG_box"/>
    <property type="match status" value="1"/>
</dbReference>
<dbReference type="STRING" id="37992.A0A4Z0YWG9"/>
<dbReference type="PROSITE" id="PS50118">
    <property type="entry name" value="HMG_BOX_2"/>
    <property type="match status" value="1"/>
</dbReference>
<keyword evidence="2" id="KW-0804">Transcription</keyword>
<keyword evidence="3" id="KW-0539">Nucleus</keyword>
<dbReference type="AlphaFoldDB" id="A0A4Z0YWG9"/>
<dbReference type="GO" id="GO:0005634">
    <property type="term" value="C:nucleus"/>
    <property type="evidence" value="ECO:0007669"/>
    <property type="project" value="UniProtKB-UniRule"/>
</dbReference>
<dbReference type="SMART" id="SM00398">
    <property type="entry name" value="HMG"/>
    <property type="match status" value="1"/>
</dbReference>
<evidence type="ECO:0000256" key="2">
    <source>
        <dbReference type="ARBA" id="ARBA00023163"/>
    </source>
</evidence>
<gene>
    <name evidence="6" type="ORF">E0Z10_g6937</name>
</gene>
<feature type="domain" description="HMG box" evidence="5">
    <location>
        <begin position="264"/>
        <end position="332"/>
    </location>
</feature>
<reference evidence="6 7" key="1">
    <citation type="submission" date="2019-03" db="EMBL/GenBank/DDBJ databases">
        <title>Draft genome sequence of Xylaria hypoxylon DSM 108379, a ubiquitous saprotrophic-parasitic fungi on hardwood.</title>
        <authorList>
            <person name="Buettner E."/>
            <person name="Leonhardt S."/>
            <person name="Gebauer A.M."/>
            <person name="Liers C."/>
            <person name="Hofrichter M."/>
            <person name="Kellner H."/>
        </authorList>
    </citation>
    <scope>NUCLEOTIDE SEQUENCE [LARGE SCALE GENOMIC DNA]</scope>
    <source>
        <strain evidence="6 7">DSM 108379</strain>
    </source>
</reference>
<feature type="region of interest" description="Disordered" evidence="4">
    <location>
        <begin position="225"/>
        <end position="266"/>
    </location>
</feature>
<dbReference type="PANTHER" id="PTHR10270:SF161">
    <property type="entry name" value="SEX-DETERMINING REGION Y PROTEIN"/>
    <property type="match status" value="1"/>
</dbReference>
<keyword evidence="1 3" id="KW-0238">DNA-binding</keyword>
<accession>A0A4Z0YWG9</accession>
<feature type="compositionally biased region" description="Basic and acidic residues" evidence="4">
    <location>
        <begin position="306"/>
        <end position="323"/>
    </location>
</feature>
<comment type="caution">
    <text evidence="6">The sequence shown here is derived from an EMBL/GenBank/DDBJ whole genome shotgun (WGS) entry which is preliminary data.</text>
</comment>
<dbReference type="Gene3D" id="1.10.30.10">
    <property type="entry name" value="High mobility group box domain"/>
    <property type="match status" value="1"/>
</dbReference>
<evidence type="ECO:0000313" key="7">
    <source>
        <dbReference type="Proteomes" id="UP000297716"/>
    </source>
</evidence>
<dbReference type="OrthoDB" id="2307332at2759"/>
<evidence type="ECO:0000256" key="3">
    <source>
        <dbReference type="PROSITE-ProRule" id="PRU00267"/>
    </source>
</evidence>
<dbReference type="Proteomes" id="UP000297716">
    <property type="component" value="Unassembled WGS sequence"/>
</dbReference>
<name>A0A4Z0YWG9_9PEZI</name>
<sequence>MASPSDEHREFVQEVWDNACTQLDDDADTIEITATEFNLLGEYGKRFFTQELRQDPGTIVSGIVEFFSDSTNDDLIHLASPNLVERGMKFAIDAAPGKPLRTLTPLHKIQIDEEEHAPLTINTQPEQFAPQGFMLPMMQYPQMAPSAAMGYDMVPYPTYHAQIYHSQYLQFPTVVSQYPDIPAAGSSEFTYYMPFPALPYPVASPTESYTDVQYIAPTPQEFNNAESSALQETEQQGQDPVGNSSNVQTTTETQHSPTKGNKRIRRPANAFMLFRSFFSHMLKEQGKKLENAEISRLSGAEWRNMSEEKRQPWNDKARRISEAHKRRYPNYKYRPAPKKTQQTQRQTRASEPVNDQAH</sequence>
<dbReference type="GO" id="GO:0000978">
    <property type="term" value="F:RNA polymerase II cis-regulatory region sequence-specific DNA binding"/>
    <property type="evidence" value="ECO:0007669"/>
    <property type="project" value="TreeGrafter"/>
</dbReference>
<dbReference type="InterPro" id="IPR009071">
    <property type="entry name" value="HMG_box_dom"/>
</dbReference>
<evidence type="ECO:0000256" key="1">
    <source>
        <dbReference type="ARBA" id="ARBA00023125"/>
    </source>
</evidence>
<proteinExistence type="predicted"/>
<dbReference type="EMBL" id="SKBN01000152">
    <property type="protein sequence ID" value="TGJ81816.1"/>
    <property type="molecule type" value="Genomic_DNA"/>
</dbReference>
<evidence type="ECO:0000259" key="5">
    <source>
        <dbReference type="PROSITE" id="PS50118"/>
    </source>
</evidence>
<dbReference type="InterPro" id="IPR036910">
    <property type="entry name" value="HMG_box_dom_sf"/>
</dbReference>
<protein>
    <recommendedName>
        <fullName evidence="5">HMG box domain-containing protein</fullName>
    </recommendedName>
</protein>
<organism evidence="6 7">
    <name type="scientific">Xylaria hypoxylon</name>
    <dbReference type="NCBI Taxonomy" id="37992"/>
    <lineage>
        <taxon>Eukaryota</taxon>
        <taxon>Fungi</taxon>
        <taxon>Dikarya</taxon>
        <taxon>Ascomycota</taxon>
        <taxon>Pezizomycotina</taxon>
        <taxon>Sordariomycetes</taxon>
        <taxon>Xylariomycetidae</taxon>
        <taxon>Xylariales</taxon>
        <taxon>Xylariaceae</taxon>
        <taxon>Xylaria</taxon>
    </lineage>
</organism>
<feature type="region of interest" description="Disordered" evidence="4">
    <location>
        <begin position="306"/>
        <end position="358"/>
    </location>
</feature>
<keyword evidence="7" id="KW-1185">Reference proteome</keyword>
<evidence type="ECO:0000256" key="4">
    <source>
        <dbReference type="SAM" id="MobiDB-lite"/>
    </source>
</evidence>
<dbReference type="SUPFAM" id="SSF47095">
    <property type="entry name" value="HMG-box"/>
    <property type="match status" value="1"/>
</dbReference>
<feature type="compositionally biased region" description="Polar residues" evidence="4">
    <location>
        <begin position="225"/>
        <end position="259"/>
    </location>
</feature>
<dbReference type="GO" id="GO:0001228">
    <property type="term" value="F:DNA-binding transcription activator activity, RNA polymerase II-specific"/>
    <property type="evidence" value="ECO:0007669"/>
    <property type="project" value="TreeGrafter"/>
</dbReference>
<dbReference type="CDD" id="cd01389">
    <property type="entry name" value="HMG-box_ROX1-like"/>
    <property type="match status" value="1"/>
</dbReference>
<evidence type="ECO:0000313" key="6">
    <source>
        <dbReference type="EMBL" id="TGJ81816.1"/>
    </source>
</evidence>
<dbReference type="GO" id="GO:0030154">
    <property type="term" value="P:cell differentiation"/>
    <property type="evidence" value="ECO:0007669"/>
    <property type="project" value="TreeGrafter"/>
</dbReference>
<dbReference type="InterPro" id="IPR050140">
    <property type="entry name" value="SRY-related_HMG-box_TF-like"/>
</dbReference>
<feature type="DNA-binding region" description="HMG box" evidence="3">
    <location>
        <begin position="264"/>
        <end position="332"/>
    </location>
</feature>
<dbReference type="PANTHER" id="PTHR10270">
    <property type="entry name" value="SOX TRANSCRIPTION FACTOR"/>
    <property type="match status" value="1"/>
</dbReference>